<dbReference type="Gene3D" id="2.130.10.10">
    <property type="entry name" value="YVTN repeat-like/Quinoprotein amine dehydrogenase"/>
    <property type="match status" value="1"/>
</dbReference>
<keyword evidence="1" id="KW-0732">Signal</keyword>
<dbReference type="CDD" id="cd12811">
    <property type="entry name" value="MALA"/>
    <property type="match status" value="1"/>
</dbReference>
<dbReference type="AlphaFoldDB" id="A0A2H4SDH7"/>
<dbReference type="VEuPathDB" id="FungiDB:A9K55_006533"/>
<evidence type="ECO:0000313" key="2">
    <source>
        <dbReference type="EMBL" id="ATY61137.1"/>
    </source>
</evidence>
<dbReference type="InterPro" id="IPR054550">
    <property type="entry name" value="Mala_s_1-like"/>
</dbReference>
<sequence length="349" mass="37148">MVSSSVLLALIPAVAAAPRACTAPKPTTCQSPKGDFTVVAPGLYPESADFDDSRCVTYIGNLYNSTVSVYDATTNNVTELISFDKISGVPAFHVSGVQRDRRHDMLTVSANAGAAFDTSGENVSGTNLIVQYNLAKKRVEWTQNLTAVSNGAYGGFQDIEHDAAGNSFVVGTFPSSIIKITADGKTPKLWFGPSGTNTTAHGFTGIAAFNDARSALVPDGQTGQVVRFDLTAETGEPVTVTLDSTEAIGKDLDGGYLPPLFKDTVFLVSDNTLGTIVLKSEDQWKTAKKVGVVPNPLGTENGFHVATVQIVDRIYAVTEWFLDNTPEVALNRTAFPFVDITDSINKLLI</sequence>
<dbReference type="OrthoDB" id="4434395at2759"/>
<dbReference type="VEuPathDB" id="FungiDB:CCM_02387"/>
<evidence type="ECO:0000313" key="3">
    <source>
        <dbReference type="Proteomes" id="UP000323067"/>
    </source>
</evidence>
<dbReference type="Proteomes" id="UP000323067">
    <property type="component" value="Chromosome vi"/>
</dbReference>
<reference evidence="2 3" key="1">
    <citation type="journal article" date="2017" name="BMC Genomics">
        <title>Chromosome level assembly and secondary metabolite potential of the parasitic fungus Cordyceps militaris.</title>
        <authorList>
            <person name="Kramer G.J."/>
            <person name="Nodwell J.R."/>
        </authorList>
    </citation>
    <scope>NUCLEOTIDE SEQUENCE [LARGE SCALE GENOMIC DNA]</scope>
    <source>
        <strain evidence="2 3">ATCC 34164</strain>
    </source>
</reference>
<feature type="chain" id="PRO_5014138460" evidence="1">
    <location>
        <begin position="17"/>
        <end position="349"/>
    </location>
</feature>
<proteinExistence type="predicted"/>
<dbReference type="InterPro" id="IPR015943">
    <property type="entry name" value="WD40/YVTN_repeat-like_dom_sf"/>
</dbReference>
<dbReference type="SUPFAM" id="SSF101898">
    <property type="entry name" value="NHL repeat"/>
    <property type="match status" value="1"/>
</dbReference>
<protein>
    <submittedName>
        <fullName evidence="2">Six-bladed beta</fullName>
    </submittedName>
</protein>
<evidence type="ECO:0000256" key="1">
    <source>
        <dbReference type="SAM" id="SignalP"/>
    </source>
</evidence>
<dbReference type="Pfam" id="PF22701">
    <property type="entry name" value="Mala_s_1-like"/>
    <property type="match status" value="1"/>
</dbReference>
<feature type="signal peptide" evidence="1">
    <location>
        <begin position="1"/>
        <end position="16"/>
    </location>
</feature>
<name>A0A2H4SDH7_CORMI</name>
<organism evidence="2 3">
    <name type="scientific">Cordyceps militaris</name>
    <name type="common">Caterpillar fungus</name>
    <name type="synonym">Clavaria militaris</name>
    <dbReference type="NCBI Taxonomy" id="73501"/>
    <lineage>
        <taxon>Eukaryota</taxon>
        <taxon>Fungi</taxon>
        <taxon>Dikarya</taxon>
        <taxon>Ascomycota</taxon>
        <taxon>Pezizomycotina</taxon>
        <taxon>Sordariomycetes</taxon>
        <taxon>Hypocreomycetidae</taxon>
        <taxon>Hypocreales</taxon>
        <taxon>Cordycipitaceae</taxon>
        <taxon>Cordyceps</taxon>
    </lineage>
</organism>
<accession>A0A2H4SDH7</accession>
<gene>
    <name evidence="2" type="ORF">A9K55_006533</name>
</gene>
<dbReference type="EMBL" id="CP023323">
    <property type="protein sequence ID" value="ATY61137.1"/>
    <property type="molecule type" value="Genomic_DNA"/>
</dbReference>